<dbReference type="STRING" id="84035.SAMN05660742_10485"/>
<dbReference type="InterPro" id="IPR052172">
    <property type="entry name" value="UxaA_altronate/galactarate_dh"/>
</dbReference>
<sequence length="510" mass="55467">MNTKKEQIARCIKVSAEDNVAIVVNEGGLPKGTIFDFGLELKDDIPQGHKVVLRDIKKDEEIIRYNQVIGYANKDLSAGNWVNEFMMSLPTPPDLDTLLLQNTVQTQIEPMEKEYFFSGYRNKDGTAGIRNILGILPSVQCAVGVLNKAVEKLKQDILHKYPHVDDIVVLAHSYGCGVAIHAPEAKVPIRALQNLATHPNLGGELLIVGLGCEKLQPEQLIAQGTHPEVIVLQEEHGYQNMIQSIVEAAEKCLKRLEKRRRVSCPLSDLAVGLQCGGSDSFSGITANPAIGYAADLLVRCGASVMFSEVTEVRDGIHLLLPRAANQAVGQRLIEEMRWYDTYLELGGADRSANPAPGNKKGGLANIVEKALGSIAKSGSMPISDVLAPGEKVRGKGLIYAATPASDFVCGTMQLASGMHLQVFSTGRGTTYGLALAPVLKVSTRNELKQKWQDIIDINAGRIATGEATIEEVGKEIFELIIEIASGKKESWAEHWKLYNDLCLFNPAPIT</sequence>
<evidence type="ECO:0000313" key="5">
    <source>
        <dbReference type="EMBL" id="SEJ18600.1"/>
    </source>
</evidence>
<dbReference type="Gene3D" id="2.30.130.110">
    <property type="match status" value="1"/>
</dbReference>
<name>A0A1H6X0L6_9FIRM</name>
<evidence type="ECO:0000256" key="1">
    <source>
        <dbReference type="ARBA" id="ARBA00010986"/>
    </source>
</evidence>
<dbReference type="CDD" id="cd11613">
    <property type="entry name" value="SAF_AH_GD"/>
    <property type="match status" value="1"/>
</dbReference>
<dbReference type="InterPro" id="IPR013974">
    <property type="entry name" value="SAF"/>
</dbReference>
<dbReference type="InterPro" id="IPR044144">
    <property type="entry name" value="SAF_UxaA/GarD"/>
</dbReference>
<dbReference type="InterPro" id="IPR017654">
    <property type="entry name" value="GarD-like"/>
</dbReference>
<feature type="domain" description="SAF" evidence="4">
    <location>
        <begin position="18"/>
        <end position="88"/>
    </location>
</feature>
<dbReference type="EMBL" id="FNZK01000004">
    <property type="protein sequence ID" value="SEJ18600.1"/>
    <property type="molecule type" value="Genomic_DNA"/>
</dbReference>
<evidence type="ECO:0000256" key="2">
    <source>
        <dbReference type="ARBA" id="ARBA00023239"/>
    </source>
</evidence>
<dbReference type="EC" id="4.2.1.42" evidence="3"/>
<keyword evidence="6" id="KW-1185">Reference proteome</keyword>
<dbReference type="AlphaFoldDB" id="A0A1H6X0L6"/>
<dbReference type="InterPro" id="IPR048332">
    <property type="entry name" value="GD_AH_C"/>
</dbReference>
<evidence type="ECO:0000259" key="4">
    <source>
        <dbReference type="SMART" id="SM00858"/>
    </source>
</evidence>
<gene>
    <name evidence="5" type="ORF">SAMN05660742_10485</name>
</gene>
<evidence type="ECO:0000256" key="3">
    <source>
        <dbReference type="NCBIfam" id="TIGR03248"/>
    </source>
</evidence>
<evidence type="ECO:0000313" key="6">
    <source>
        <dbReference type="Proteomes" id="UP000199662"/>
    </source>
</evidence>
<dbReference type="Proteomes" id="UP000199662">
    <property type="component" value="Unassembled WGS sequence"/>
</dbReference>
<dbReference type="NCBIfam" id="TIGR03248">
    <property type="entry name" value="galactar-dH20"/>
    <property type="match status" value="1"/>
</dbReference>
<reference evidence="5 6" key="1">
    <citation type="submission" date="2016-10" db="EMBL/GenBank/DDBJ databases">
        <authorList>
            <person name="de Groot N.N."/>
        </authorList>
    </citation>
    <scope>NUCLEOTIDE SEQUENCE [LARGE SCALE GENOMIC DNA]</scope>
    <source>
        <strain evidence="5 6">DSM 2179</strain>
    </source>
</reference>
<proteinExistence type="inferred from homology"/>
<dbReference type="Pfam" id="PF20629">
    <property type="entry name" value="GD_AH_C"/>
    <property type="match status" value="1"/>
</dbReference>
<keyword evidence="2" id="KW-0456">Lyase</keyword>
<dbReference type="Pfam" id="PF04295">
    <property type="entry name" value="GD_AH_second"/>
    <property type="match status" value="1"/>
</dbReference>
<accession>A0A1H6X0L6</accession>
<dbReference type="PANTHER" id="PTHR30536">
    <property type="entry name" value="ALTRONATE/GALACTARATE DEHYDRATASE"/>
    <property type="match status" value="1"/>
</dbReference>
<dbReference type="SMART" id="SM00858">
    <property type="entry name" value="SAF"/>
    <property type="match status" value="1"/>
</dbReference>
<dbReference type="RefSeq" id="WP_091829859.1">
    <property type="nucleotide sequence ID" value="NZ_FNZK01000004.1"/>
</dbReference>
<comment type="similarity">
    <text evidence="1">Belongs to the UxaA family.</text>
</comment>
<dbReference type="GO" id="GO:0046392">
    <property type="term" value="P:galactarate catabolic process"/>
    <property type="evidence" value="ECO:0007669"/>
    <property type="project" value="UniProtKB-UniRule"/>
</dbReference>
<dbReference type="GO" id="GO:0008867">
    <property type="term" value="F:galactarate dehydratase activity"/>
    <property type="evidence" value="ECO:0007669"/>
    <property type="project" value="UniProtKB-UniRule"/>
</dbReference>
<protein>
    <recommendedName>
        <fullName evidence="3">Galactarate dehydratase</fullName>
        <ecNumber evidence="3">4.2.1.42</ecNumber>
    </recommendedName>
</protein>
<organism evidence="5 6">
    <name type="scientific">Propionispira arboris</name>
    <dbReference type="NCBI Taxonomy" id="84035"/>
    <lineage>
        <taxon>Bacteria</taxon>
        <taxon>Bacillati</taxon>
        <taxon>Bacillota</taxon>
        <taxon>Negativicutes</taxon>
        <taxon>Selenomonadales</taxon>
        <taxon>Selenomonadaceae</taxon>
        <taxon>Propionispira</taxon>
    </lineage>
</organism>
<dbReference type="InterPro" id="IPR007392">
    <property type="entry name" value="GD_AH_second"/>
</dbReference>
<dbReference type="GO" id="GO:0019698">
    <property type="term" value="P:D-galacturonate catabolic process"/>
    <property type="evidence" value="ECO:0007669"/>
    <property type="project" value="TreeGrafter"/>
</dbReference>
<dbReference type="PANTHER" id="PTHR30536:SF1">
    <property type="entry name" value="GALACTARATE DEHYDRATASE (L-THREO-FORMING)"/>
    <property type="match status" value="1"/>
</dbReference>